<dbReference type="AlphaFoldDB" id="A0A7K6DIE9"/>
<dbReference type="PROSITE" id="PS50994">
    <property type="entry name" value="INTEGRASE"/>
    <property type="match status" value="1"/>
</dbReference>
<feature type="domain" description="Integrase catalytic" evidence="2">
    <location>
        <begin position="22"/>
        <end position="180"/>
    </location>
</feature>
<dbReference type="Proteomes" id="UP000571324">
    <property type="component" value="Unassembled WGS sequence"/>
</dbReference>
<feature type="non-terminal residue" evidence="3">
    <location>
        <position position="1"/>
    </location>
</feature>
<name>A0A7K6DIE9_9PASS</name>
<dbReference type="PANTHER" id="PTHR37984">
    <property type="entry name" value="PROTEIN CBG26694"/>
    <property type="match status" value="1"/>
</dbReference>
<protein>
    <submittedName>
        <fullName evidence="3">GIN1 protein</fullName>
    </submittedName>
</protein>
<dbReference type="InterPro" id="IPR050951">
    <property type="entry name" value="Retrovirus_Pol_polyprotein"/>
</dbReference>
<dbReference type="Gene3D" id="3.30.420.10">
    <property type="entry name" value="Ribonuclease H-like superfamily/Ribonuclease H"/>
    <property type="match status" value="1"/>
</dbReference>
<reference evidence="3 4" key="1">
    <citation type="submission" date="2019-09" db="EMBL/GenBank/DDBJ databases">
        <title>Bird 10,000 Genomes (B10K) Project - Family phase.</title>
        <authorList>
            <person name="Zhang G."/>
        </authorList>
    </citation>
    <scope>NUCLEOTIDE SEQUENCE [LARGE SCALE GENOMIC DNA]</scope>
    <source>
        <strain evidence="3">B10K-DU-029-52</strain>
    </source>
</reference>
<dbReference type="OrthoDB" id="413122at2759"/>
<accession>A0A7K6DIE9</accession>
<gene>
    <name evidence="3" type="primary">Gin1</name>
    <name evidence="3" type="ORF">ORISOL_R16235</name>
</gene>
<feature type="non-terminal residue" evidence="3">
    <location>
        <position position="244"/>
    </location>
</feature>
<evidence type="ECO:0000313" key="3">
    <source>
        <dbReference type="EMBL" id="NWV26070.1"/>
    </source>
</evidence>
<keyword evidence="4" id="KW-1185">Reference proteome</keyword>
<organism evidence="3 4">
    <name type="scientific">Origma solitaria</name>
    <dbReference type="NCBI Taxonomy" id="720586"/>
    <lineage>
        <taxon>Eukaryota</taxon>
        <taxon>Metazoa</taxon>
        <taxon>Chordata</taxon>
        <taxon>Craniata</taxon>
        <taxon>Vertebrata</taxon>
        <taxon>Euteleostomi</taxon>
        <taxon>Archelosauria</taxon>
        <taxon>Archosauria</taxon>
        <taxon>Dinosauria</taxon>
        <taxon>Saurischia</taxon>
        <taxon>Theropoda</taxon>
        <taxon>Coelurosauria</taxon>
        <taxon>Aves</taxon>
        <taxon>Neognathae</taxon>
        <taxon>Neoaves</taxon>
        <taxon>Telluraves</taxon>
        <taxon>Australaves</taxon>
        <taxon>Passeriformes</taxon>
        <taxon>Meliphagoidea</taxon>
        <taxon>Acanthizidae</taxon>
        <taxon>Origma</taxon>
    </lineage>
</organism>
<dbReference type="InterPro" id="IPR012337">
    <property type="entry name" value="RNaseH-like_sf"/>
</dbReference>
<dbReference type="InterPro" id="IPR036397">
    <property type="entry name" value="RNaseH_sf"/>
</dbReference>
<comment type="caution">
    <text evidence="3">The sequence shown here is derived from an EMBL/GenBank/DDBJ whole genome shotgun (WGS) entry which is preliminary data.</text>
</comment>
<evidence type="ECO:0000313" key="4">
    <source>
        <dbReference type="Proteomes" id="UP000571324"/>
    </source>
</evidence>
<sequence>MCETCQNAEHNKNVTRKARAVRVESPWEVLGLDIHGPFPETSQSNTHVLLVTDYFTKWVEAAPLQKKDPFSVAKALATVFYRFGASKNIYTSQSWDFCEEVSRHLCERWNISQLLTPADPTDPTGPGDCSAEVLRSSICSVVNEKPSEWDAHLDPVLFEFRTSVNSATKYSPFFLMFNRYVCLSSEVTARPRGALQELCLCLQSNTRICALQVDFVKDSKEQGAASGKADSLPPFTATVQEQQN</sequence>
<dbReference type="SUPFAM" id="SSF53098">
    <property type="entry name" value="Ribonuclease H-like"/>
    <property type="match status" value="1"/>
</dbReference>
<dbReference type="PANTHER" id="PTHR37984:SF5">
    <property type="entry name" value="PROTEIN NYNRIN-LIKE"/>
    <property type="match status" value="1"/>
</dbReference>
<evidence type="ECO:0000256" key="1">
    <source>
        <dbReference type="SAM" id="MobiDB-lite"/>
    </source>
</evidence>
<dbReference type="GO" id="GO:0003676">
    <property type="term" value="F:nucleic acid binding"/>
    <property type="evidence" value="ECO:0007669"/>
    <property type="project" value="InterPro"/>
</dbReference>
<feature type="region of interest" description="Disordered" evidence="1">
    <location>
        <begin position="224"/>
        <end position="244"/>
    </location>
</feature>
<dbReference type="GO" id="GO:0015074">
    <property type="term" value="P:DNA integration"/>
    <property type="evidence" value="ECO:0007669"/>
    <property type="project" value="InterPro"/>
</dbReference>
<dbReference type="InterPro" id="IPR001584">
    <property type="entry name" value="Integrase_cat-core"/>
</dbReference>
<proteinExistence type="predicted"/>
<evidence type="ECO:0000259" key="2">
    <source>
        <dbReference type="PROSITE" id="PS50994"/>
    </source>
</evidence>
<dbReference type="EMBL" id="VZRL01004839">
    <property type="protein sequence ID" value="NWV26070.1"/>
    <property type="molecule type" value="Genomic_DNA"/>
</dbReference>